<sequence>MLGGSSFTLPNATFTVENQDNEFKVNPATMSITVNGVDIIRLTILIVAHAFLVILAYFIAIPFALLLSSGNEIATMLGRPHIWAQASKYRFYIWCFGVMPLSLGGLVLGFILLGTASHGKTFHGLLGFATIALTLVAFILEMKFNAGIKALRLVRGVVLGAVFGASNAAFVTGFVDIQRISLCTVRLPDVVLIGATMAVSNTFTTGLTVVMVKMYIQKWMGRAIKEVPGMGDGGVGGGEEVEKSGFEEDDEKRTFKERVKDLRG</sequence>
<keyword evidence="2" id="KW-0472">Membrane</keyword>
<keyword evidence="2" id="KW-1133">Transmembrane helix</keyword>
<name>A0A8A3P0V1_9HELO</name>
<feature type="transmembrane region" description="Helical" evidence="2">
    <location>
        <begin position="190"/>
        <end position="212"/>
    </location>
</feature>
<keyword evidence="2" id="KW-0812">Transmembrane</keyword>
<feature type="transmembrane region" description="Helical" evidence="2">
    <location>
        <begin position="39"/>
        <end position="68"/>
    </location>
</feature>
<protein>
    <recommendedName>
        <fullName evidence="5">Cytochrome b561 domain-containing protein</fullName>
    </recommendedName>
</protein>
<gene>
    <name evidence="3" type="ORF">DSL72_003908</name>
</gene>
<accession>A0A8A3P0V1</accession>
<dbReference type="EMBL" id="CP063405">
    <property type="protein sequence ID" value="QSZ29394.1"/>
    <property type="molecule type" value="Genomic_DNA"/>
</dbReference>
<feature type="compositionally biased region" description="Basic and acidic residues" evidence="1">
    <location>
        <begin position="240"/>
        <end position="264"/>
    </location>
</feature>
<reference evidence="3" key="1">
    <citation type="submission" date="2020-10" db="EMBL/GenBank/DDBJ databases">
        <title>Genome Sequence of Monilinia vaccinii-corymbosi Sheds Light on Mummy Berry Disease Infection of Blueberry and Mating Type.</title>
        <authorList>
            <person name="Yow A.G."/>
            <person name="Zhang Y."/>
            <person name="Bansal K."/>
            <person name="Eacker S.M."/>
            <person name="Sullivan S."/>
            <person name="Liachko I."/>
            <person name="Cubeta M.A."/>
            <person name="Rollins J.A."/>
            <person name="Ashrafi H."/>
        </authorList>
    </citation>
    <scope>NUCLEOTIDE SEQUENCE</scope>
    <source>
        <strain evidence="3">RL-1</strain>
    </source>
</reference>
<feature type="transmembrane region" description="Helical" evidence="2">
    <location>
        <begin position="152"/>
        <end position="170"/>
    </location>
</feature>
<keyword evidence="4" id="KW-1185">Reference proteome</keyword>
<dbReference type="OrthoDB" id="5148443at2759"/>
<dbReference type="Proteomes" id="UP000672032">
    <property type="component" value="Chromosome 1"/>
</dbReference>
<evidence type="ECO:0000256" key="2">
    <source>
        <dbReference type="SAM" id="Phobius"/>
    </source>
</evidence>
<evidence type="ECO:0000313" key="3">
    <source>
        <dbReference type="EMBL" id="QSZ29394.1"/>
    </source>
</evidence>
<organism evidence="3 4">
    <name type="scientific">Monilinia vaccinii-corymbosi</name>
    <dbReference type="NCBI Taxonomy" id="61207"/>
    <lineage>
        <taxon>Eukaryota</taxon>
        <taxon>Fungi</taxon>
        <taxon>Dikarya</taxon>
        <taxon>Ascomycota</taxon>
        <taxon>Pezizomycotina</taxon>
        <taxon>Leotiomycetes</taxon>
        <taxon>Helotiales</taxon>
        <taxon>Sclerotiniaceae</taxon>
        <taxon>Monilinia</taxon>
    </lineage>
</organism>
<evidence type="ECO:0000256" key="1">
    <source>
        <dbReference type="SAM" id="MobiDB-lite"/>
    </source>
</evidence>
<evidence type="ECO:0000313" key="4">
    <source>
        <dbReference type="Proteomes" id="UP000672032"/>
    </source>
</evidence>
<proteinExistence type="predicted"/>
<feature type="region of interest" description="Disordered" evidence="1">
    <location>
        <begin position="230"/>
        <end position="264"/>
    </location>
</feature>
<evidence type="ECO:0008006" key="5">
    <source>
        <dbReference type="Google" id="ProtNLM"/>
    </source>
</evidence>
<feature type="transmembrane region" description="Helical" evidence="2">
    <location>
        <begin position="89"/>
        <end position="116"/>
    </location>
</feature>
<dbReference type="AlphaFoldDB" id="A0A8A3P0V1"/>
<feature type="transmembrane region" description="Helical" evidence="2">
    <location>
        <begin position="122"/>
        <end position="140"/>
    </location>
</feature>